<sequence>MVTSGTMDSWLVSLLPIVLIFCALSILTLKIIALVDILPNNFKQKNDKLIWTLVVLFSGLIGPILYFLLGRKQKIART</sequence>
<proteinExistence type="predicted"/>
<evidence type="ECO:0000256" key="2">
    <source>
        <dbReference type="ARBA" id="ARBA00022475"/>
    </source>
</evidence>
<evidence type="ECO:0000256" key="3">
    <source>
        <dbReference type="ARBA" id="ARBA00022692"/>
    </source>
</evidence>
<keyword evidence="2" id="KW-1003">Cell membrane</keyword>
<keyword evidence="3 6" id="KW-0812">Transmembrane</keyword>
<name>A0A1I7FV89_9FLAO</name>
<dbReference type="Proteomes" id="UP000199138">
    <property type="component" value="Unassembled WGS sequence"/>
</dbReference>
<keyword evidence="9" id="KW-1185">Reference proteome</keyword>
<comment type="subcellular location">
    <subcellularLocation>
        <location evidence="1">Cell membrane</location>
        <topology evidence="1">Multi-pass membrane protein</topology>
    </subcellularLocation>
</comment>
<feature type="transmembrane region" description="Helical" evidence="6">
    <location>
        <begin position="12"/>
        <end position="37"/>
    </location>
</feature>
<keyword evidence="4 6" id="KW-1133">Transmembrane helix</keyword>
<feature type="transmembrane region" description="Helical" evidence="6">
    <location>
        <begin position="49"/>
        <end position="69"/>
    </location>
</feature>
<evidence type="ECO:0000259" key="7">
    <source>
        <dbReference type="Pfam" id="PF13396"/>
    </source>
</evidence>
<evidence type="ECO:0000313" key="9">
    <source>
        <dbReference type="Proteomes" id="UP000199138"/>
    </source>
</evidence>
<dbReference type="AlphaFoldDB" id="A0A1I7FV89"/>
<evidence type="ECO:0000256" key="4">
    <source>
        <dbReference type="ARBA" id="ARBA00022989"/>
    </source>
</evidence>
<dbReference type="EMBL" id="FPBK01000002">
    <property type="protein sequence ID" value="SFU40132.1"/>
    <property type="molecule type" value="Genomic_DNA"/>
</dbReference>
<organism evidence="8 9">
    <name type="scientific">Pustulibacterium marinum</name>
    <dbReference type="NCBI Taxonomy" id="1224947"/>
    <lineage>
        <taxon>Bacteria</taxon>
        <taxon>Pseudomonadati</taxon>
        <taxon>Bacteroidota</taxon>
        <taxon>Flavobacteriia</taxon>
        <taxon>Flavobacteriales</taxon>
        <taxon>Flavobacteriaceae</taxon>
        <taxon>Pustulibacterium</taxon>
    </lineage>
</organism>
<dbReference type="OrthoDB" id="1123412at2"/>
<dbReference type="InterPro" id="IPR027379">
    <property type="entry name" value="CLS_N"/>
</dbReference>
<dbReference type="Pfam" id="PF13396">
    <property type="entry name" value="PLDc_N"/>
    <property type="match status" value="1"/>
</dbReference>
<evidence type="ECO:0000256" key="1">
    <source>
        <dbReference type="ARBA" id="ARBA00004651"/>
    </source>
</evidence>
<gene>
    <name evidence="8" type="ORF">SAMN05216480_102269</name>
</gene>
<accession>A0A1I7FV89</accession>
<reference evidence="8 9" key="1">
    <citation type="submission" date="2016-10" db="EMBL/GenBank/DDBJ databases">
        <authorList>
            <person name="de Groot N.N."/>
        </authorList>
    </citation>
    <scope>NUCLEOTIDE SEQUENCE [LARGE SCALE GENOMIC DNA]</scope>
    <source>
        <strain evidence="8 9">CGMCC 1.12333</strain>
    </source>
</reference>
<evidence type="ECO:0000256" key="6">
    <source>
        <dbReference type="SAM" id="Phobius"/>
    </source>
</evidence>
<evidence type="ECO:0000313" key="8">
    <source>
        <dbReference type="EMBL" id="SFU40132.1"/>
    </source>
</evidence>
<protein>
    <submittedName>
        <fullName evidence="8">Phospholipase_D-nuclease N-terminal</fullName>
    </submittedName>
</protein>
<evidence type="ECO:0000256" key="5">
    <source>
        <dbReference type="ARBA" id="ARBA00023136"/>
    </source>
</evidence>
<keyword evidence="5 6" id="KW-0472">Membrane</keyword>
<feature type="domain" description="Cardiolipin synthase N-terminal" evidence="7">
    <location>
        <begin position="31"/>
        <end position="71"/>
    </location>
</feature>
<dbReference type="GO" id="GO:0005886">
    <property type="term" value="C:plasma membrane"/>
    <property type="evidence" value="ECO:0007669"/>
    <property type="project" value="UniProtKB-SubCell"/>
</dbReference>